<evidence type="ECO:0000313" key="1">
    <source>
        <dbReference type="EMBL" id="ONI40012.1"/>
    </source>
</evidence>
<organism evidence="1 2">
    <name type="scientific">Candidatus Epulonipiscium fishelsonii</name>
    <dbReference type="NCBI Taxonomy" id="77094"/>
    <lineage>
        <taxon>Bacteria</taxon>
        <taxon>Bacillati</taxon>
        <taxon>Bacillota</taxon>
        <taxon>Clostridia</taxon>
        <taxon>Lachnospirales</taxon>
        <taxon>Lachnospiraceae</taxon>
        <taxon>Candidatus Epulonipiscium</taxon>
    </lineage>
</organism>
<name>A0ACC8XBU5_9FIRM</name>
<accession>A0ACC8XBU5</accession>
<comment type="caution">
    <text evidence="1">The sequence shown here is derived from an EMBL/GenBank/DDBJ whole genome shotgun (WGS) entry which is preliminary data.</text>
</comment>
<proteinExistence type="predicted"/>
<dbReference type="Proteomes" id="UP000188605">
    <property type="component" value="Unassembled WGS sequence"/>
</dbReference>
<dbReference type="EMBL" id="LJDB01000057">
    <property type="protein sequence ID" value="ONI40012.1"/>
    <property type="molecule type" value="Genomic_DNA"/>
</dbReference>
<gene>
    <name evidence="1" type="ORF">AN396_06590</name>
</gene>
<protein>
    <submittedName>
        <fullName evidence="1">Uncharacterized protein</fullName>
    </submittedName>
</protein>
<keyword evidence="2" id="KW-1185">Reference proteome</keyword>
<evidence type="ECO:0000313" key="2">
    <source>
        <dbReference type="Proteomes" id="UP000188605"/>
    </source>
</evidence>
<reference evidence="1" key="1">
    <citation type="submission" date="2016-08" db="EMBL/GenBank/DDBJ databases">
        <authorList>
            <person name="Ngugi D.K."/>
            <person name="Miyake S."/>
            <person name="Stingl U."/>
        </authorList>
    </citation>
    <scope>NUCLEOTIDE SEQUENCE</scope>
    <source>
        <strain evidence="1">SCG-B11WGA-EpuloA1</strain>
    </source>
</reference>
<sequence>MNIATNLEKMFSLEGKIIVITGGAGGICSVMAKGMAMAGGNIVLCDIAEDALGKVVEEIKCEGGLAWGCKMDMSSLDSINECVDQIIKKYGRIDVLVNGAGINQRDEILDVKESTYDRIMNINLKGLYFLSQSVGEHMKKEGKGNVINIASHNSVGMLGGCSVYGATKSAVTAFTRSIAVEWAKYGIRCNAIAPGHIQTALTTPTWEHPTRSVYLKERIAMGRPGTPEEVVGCAVMLASDASIYMSGQMVHIDGGCLAGGQPWDLSQ</sequence>